<keyword evidence="13" id="KW-1185">Reference proteome</keyword>
<proteinExistence type="inferred from homology"/>
<dbReference type="GO" id="GO:0005283">
    <property type="term" value="F:amino acid:sodium symporter activity"/>
    <property type="evidence" value="ECO:0007669"/>
    <property type="project" value="TreeGrafter"/>
</dbReference>
<comment type="subcellular location">
    <subcellularLocation>
        <location evidence="1">Membrane</location>
        <topology evidence="1">Multi-pass membrane protein</topology>
    </subcellularLocation>
</comment>
<evidence type="ECO:0000313" key="12">
    <source>
        <dbReference type="EMBL" id="EYB90475.1"/>
    </source>
</evidence>
<dbReference type="AlphaFoldDB" id="A0A016SIM1"/>
<evidence type="ECO:0000256" key="4">
    <source>
        <dbReference type="ARBA" id="ARBA00022692"/>
    </source>
</evidence>
<name>A0A016SIM1_9BILA</name>
<feature type="transmembrane region" description="Helical" evidence="11">
    <location>
        <begin position="276"/>
        <end position="295"/>
    </location>
</feature>
<feature type="transmembrane region" description="Helical" evidence="11">
    <location>
        <begin position="576"/>
        <end position="598"/>
    </location>
</feature>
<dbReference type="PRINTS" id="PR00176">
    <property type="entry name" value="NANEUSMPORT"/>
</dbReference>
<organism evidence="12 13">
    <name type="scientific">Ancylostoma ceylanicum</name>
    <dbReference type="NCBI Taxonomy" id="53326"/>
    <lineage>
        <taxon>Eukaryota</taxon>
        <taxon>Metazoa</taxon>
        <taxon>Ecdysozoa</taxon>
        <taxon>Nematoda</taxon>
        <taxon>Chromadorea</taxon>
        <taxon>Rhabditida</taxon>
        <taxon>Rhabditina</taxon>
        <taxon>Rhabditomorpha</taxon>
        <taxon>Strongyloidea</taxon>
        <taxon>Ancylostomatidae</taxon>
        <taxon>Ancylostomatinae</taxon>
        <taxon>Ancylostoma</taxon>
    </lineage>
</organism>
<protein>
    <recommendedName>
        <fullName evidence="10">Transporter</fullName>
    </recommendedName>
</protein>
<evidence type="ECO:0000256" key="7">
    <source>
        <dbReference type="ARBA" id="ARBA00023136"/>
    </source>
</evidence>
<feature type="transmembrane region" description="Helical" evidence="11">
    <location>
        <begin position="307"/>
        <end position="325"/>
    </location>
</feature>
<dbReference type="Proteomes" id="UP000024635">
    <property type="component" value="Unassembled WGS sequence"/>
</dbReference>
<evidence type="ECO:0000256" key="11">
    <source>
        <dbReference type="SAM" id="Phobius"/>
    </source>
</evidence>
<keyword evidence="4 10" id="KW-0812">Transmembrane</keyword>
<comment type="caution">
    <text evidence="12">The sequence shown here is derived from an EMBL/GenBank/DDBJ whole genome shotgun (WGS) entry which is preliminary data.</text>
</comment>
<dbReference type="GO" id="GO:0046872">
    <property type="term" value="F:metal ion binding"/>
    <property type="evidence" value="ECO:0007669"/>
    <property type="project" value="UniProtKB-KW"/>
</dbReference>
<dbReference type="PROSITE" id="PS50267">
    <property type="entry name" value="NA_NEUROTRAN_SYMP_3"/>
    <property type="match status" value="1"/>
</dbReference>
<accession>A0A016SIM1</accession>
<feature type="binding site" evidence="9">
    <location>
        <position position="520"/>
    </location>
    <ligand>
        <name>Na(+)</name>
        <dbReference type="ChEBI" id="CHEBI:29101"/>
        <label>1</label>
    </ligand>
</feature>
<evidence type="ECO:0000256" key="8">
    <source>
        <dbReference type="ARBA" id="ARBA00023180"/>
    </source>
</evidence>
<feature type="binding site" evidence="9">
    <location>
        <position position="361"/>
    </location>
    <ligand>
        <name>Na(+)</name>
        <dbReference type="ChEBI" id="CHEBI:29101"/>
        <label>1</label>
    </ligand>
</feature>
<evidence type="ECO:0000313" key="13">
    <source>
        <dbReference type="Proteomes" id="UP000024635"/>
    </source>
</evidence>
<dbReference type="NCBIfam" id="NF037979">
    <property type="entry name" value="Na_transp"/>
    <property type="match status" value="1"/>
</dbReference>
<feature type="binding site" evidence="9">
    <location>
        <position position="137"/>
    </location>
    <ligand>
        <name>Na(+)</name>
        <dbReference type="ChEBI" id="CHEBI:29101"/>
        <label>1</label>
    </ligand>
</feature>
<keyword evidence="5 10" id="KW-0769">Symport</keyword>
<keyword evidence="9" id="KW-0915">Sodium</keyword>
<dbReference type="GO" id="GO:0089718">
    <property type="term" value="P:amino acid import across plasma membrane"/>
    <property type="evidence" value="ECO:0007669"/>
    <property type="project" value="TreeGrafter"/>
</dbReference>
<evidence type="ECO:0000256" key="9">
    <source>
        <dbReference type="PIRSR" id="PIRSR600175-1"/>
    </source>
</evidence>
<dbReference type="PANTHER" id="PTHR11616">
    <property type="entry name" value="SODIUM/CHLORIDE DEPENDENT TRANSPORTER"/>
    <property type="match status" value="1"/>
</dbReference>
<feature type="binding site" evidence="9">
    <location>
        <position position="132"/>
    </location>
    <ligand>
        <name>Na(+)</name>
        <dbReference type="ChEBI" id="CHEBI:29101"/>
        <label>1</label>
    </ligand>
</feature>
<keyword evidence="9" id="KW-0479">Metal-binding</keyword>
<keyword evidence="6 11" id="KW-1133">Transmembrane helix</keyword>
<sequence length="743" mass="83564">MVINAVLVEPQRPVLAPAGADMQRNYSTFTKNDMPAGPPDLLDIPGKRATFTSGSEEEIRLGSRVTFNDQSVNIEGVEFQMNEFGWALTHLMVAQRKLANHHTVTFHDDEHAQKREQWDNKTQFYMGVISYAVGLGNVWRFPYLCQKNGGGAFLIPYVIMMILLGLPLFLIELGIGQRLRTGPMGVWNAIHPYLGGLGVSAAVVSYLVALYYNVIITWCLYYLKESFTLDLPWGECPRSENGTIDRECAMSSSTTMFFWNRQALDTTGSIGEFDSFNPHITISLIVAWTLIYLCVMKGIKSSGKVMYATATFPYVVTTIFLIRSVTLEGAMKGLWHMINPDLHKLYSPTVWLEAATQIFYSMGLGFGGLIAFGSYNPLKNDCKRDAKWLALCNVVTSLYTAVVIFCVLGYMGHNTMNTCIEKDMVMMQSIFPDKFPTVDDVRKMFSREQYIELMAHKFSGEFSKMAEHSEMCNYATIISEAAEGTGLAFVVFTEAILKFPFPPAWSILFFLMLLSLGLGSMFGTLEGVITSLNDSHLITVTKPVLTAVLCASACLIGLLFSTRAGQYWVALFDSFAGSYALMCVAFFEVIAVVYVYGYRRFSRDIEFMTGSTPGQYWLITWRFVAPIIMAVLFTCSVVQCFSKATTYYAYDRETTKQKETEYPIWAMFIALLMVLLAILPTFSVWFLRYFKIWKLEADIPAASKCLGTTQSTTYMLKSEQSFNRMTESNVSVAEMEPIPVTRS</sequence>
<feature type="transmembrane region" description="Helical" evidence="11">
    <location>
        <begin position="196"/>
        <end position="223"/>
    </location>
</feature>
<comment type="similarity">
    <text evidence="2 10">Belongs to the sodium:neurotransmitter symporter (SNF) (TC 2.A.22) family.</text>
</comment>
<keyword evidence="8" id="KW-0325">Glycoprotein</keyword>
<dbReference type="OrthoDB" id="6581954at2759"/>
<feature type="transmembrane region" description="Helical" evidence="11">
    <location>
        <begin position="619"/>
        <end position="644"/>
    </location>
</feature>
<feature type="transmembrane region" description="Helical" evidence="11">
    <location>
        <begin position="507"/>
        <end position="532"/>
    </location>
</feature>
<dbReference type="Pfam" id="PF00209">
    <property type="entry name" value="SNF"/>
    <property type="match status" value="1"/>
</dbReference>
<feature type="transmembrane region" description="Helical" evidence="11">
    <location>
        <begin position="388"/>
        <end position="411"/>
    </location>
</feature>
<dbReference type="InterPro" id="IPR000175">
    <property type="entry name" value="Na/ntran_symport"/>
</dbReference>
<dbReference type="GO" id="GO:0015179">
    <property type="term" value="F:L-amino acid transmembrane transporter activity"/>
    <property type="evidence" value="ECO:0007669"/>
    <property type="project" value="TreeGrafter"/>
</dbReference>
<dbReference type="GO" id="GO:0005886">
    <property type="term" value="C:plasma membrane"/>
    <property type="evidence" value="ECO:0007669"/>
    <property type="project" value="TreeGrafter"/>
</dbReference>
<evidence type="ECO:0000256" key="2">
    <source>
        <dbReference type="ARBA" id="ARBA00006459"/>
    </source>
</evidence>
<keyword evidence="3 10" id="KW-0813">Transport</keyword>
<reference evidence="13" key="1">
    <citation type="journal article" date="2015" name="Nat. Genet.">
        <title>The genome and transcriptome of the zoonotic hookworm Ancylostoma ceylanicum identify infection-specific gene families.</title>
        <authorList>
            <person name="Schwarz E.M."/>
            <person name="Hu Y."/>
            <person name="Antoshechkin I."/>
            <person name="Miller M.M."/>
            <person name="Sternberg P.W."/>
            <person name="Aroian R.V."/>
        </authorList>
    </citation>
    <scope>NUCLEOTIDE SEQUENCE</scope>
    <source>
        <strain evidence="13">HY135</strain>
    </source>
</reference>
<evidence type="ECO:0000256" key="5">
    <source>
        <dbReference type="ARBA" id="ARBA00022847"/>
    </source>
</evidence>
<dbReference type="PANTHER" id="PTHR11616:SF321">
    <property type="entry name" value="SODIUM-DEPENDENT NUTRIENT AMINO ACID TRANSPORTER 1-RELATED"/>
    <property type="match status" value="1"/>
</dbReference>
<feature type="binding site" evidence="9">
    <location>
        <position position="393"/>
    </location>
    <ligand>
        <name>Na(+)</name>
        <dbReference type="ChEBI" id="CHEBI:29101"/>
        <label>1</label>
    </ligand>
</feature>
<feature type="transmembrane region" description="Helical" evidence="11">
    <location>
        <begin position="544"/>
        <end position="564"/>
    </location>
</feature>
<evidence type="ECO:0000256" key="10">
    <source>
        <dbReference type="RuleBase" id="RU003732"/>
    </source>
</evidence>
<feature type="binding site" evidence="9">
    <location>
        <position position="133"/>
    </location>
    <ligand>
        <name>Na(+)</name>
        <dbReference type="ChEBI" id="CHEBI:29101"/>
        <label>1</label>
    </ligand>
</feature>
<gene>
    <name evidence="12" type="primary">Acey_s0219.g2452</name>
    <name evidence="12" type="ORF">Y032_0219g2452</name>
</gene>
<dbReference type="EMBL" id="JARK01001555">
    <property type="protein sequence ID" value="EYB90475.1"/>
    <property type="molecule type" value="Genomic_DNA"/>
</dbReference>
<feature type="transmembrane region" description="Helical" evidence="11">
    <location>
        <begin position="154"/>
        <end position="175"/>
    </location>
</feature>
<dbReference type="STRING" id="53326.A0A016SIM1"/>
<evidence type="ECO:0000256" key="1">
    <source>
        <dbReference type="ARBA" id="ARBA00004141"/>
    </source>
</evidence>
<keyword evidence="7 11" id="KW-0472">Membrane</keyword>
<evidence type="ECO:0000256" key="6">
    <source>
        <dbReference type="ARBA" id="ARBA00022989"/>
    </source>
</evidence>
<evidence type="ECO:0000256" key="3">
    <source>
        <dbReference type="ARBA" id="ARBA00022448"/>
    </source>
</evidence>
<feature type="transmembrane region" description="Helical" evidence="11">
    <location>
        <begin position="664"/>
        <end position="687"/>
    </location>
</feature>
<dbReference type="SUPFAM" id="SSF161070">
    <property type="entry name" value="SNF-like"/>
    <property type="match status" value="1"/>
</dbReference>
<feature type="binding site" evidence="9">
    <location>
        <position position="516"/>
    </location>
    <ligand>
        <name>Na(+)</name>
        <dbReference type="ChEBI" id="CHEBI:29101"/>
        <label>1</label>
    </ligand>
</feature>
<dbReference type="PROSITE" id="PS00610">
    <property type="entry name" value="NA_NEUROTRAN_SYMP_1"/>
    <property type="match status" value="1"/>
</dbReference>
<feature type="transmembrane region" description="Helical" evidence="11">
    <location>
        <begin position="358"/>
        <end position="376"/>
    </location>
</feature>
<feature type="transmembrane region" description="Helical" evidence="11">
    <location>
        <begin position="124"/>
        <end position="142"/>
    </location>
</feature>
<dbReference type="InterPro" id="IPR037272">
    <property type="entry name" value="SNS_sf"/>
</dbReference>